<dbReference type="Proteomes" id="UP000316639">
    <property type="component" value="Unassembled WGS sequence"/>
</dbReference>
<reference evidence="3 4" key="1">
    <citation type="submission" date="2019-07" db="EMBL/GenBank/DDBJ databases">
        <title>Lentzea xizangensis sp. nov., isolated from Qinghai-Tibetan Plateau Soils.</title>
        <authorList>
            <person name="Huang J."/>
        </authorList>
    </citation>
    <scope>NUCLEOTIDE SEQUENCE [LARGE SCALE GENOMIC DNA]</scope>
    <source>
        <strain evidence="3 4">FXJ1.1311</strain>
    </source>
</reference>
<evidence type="ECO:0000313" key="4">
    <source>
        <dbReference type="Proteomes" id="UP000316639"/>
    </source>
</evidence>
<evidence type="ECO:0000256" key="1">
    <source>
        <dbReference type="ARBA" id="ARBA00005254"/>
    </source>
</evidence>
<dbReference type="PROSITE" id="PS00166">
    <property type="entry name" value="ENOYL_COA_HYDRATASE"/>
    <property type="match status" value="1"/>
</dbReference>
<keyword evidence="3" id="KW-0413">Isomerase</keyword>
<organism evidence="3 4">
    <name type="scientific">Lentzea tibetensis</name>
    <dbReference type="NCBI Taxonomy" id="2591470"/>
    <lineage>
        <taxon>Bacteria</taxon>
        <taxon>Bacillati</taxon>
        <taxon>Actinomycetota</taxon>
        <taxon>Actinomycetes</taxon>
        <taxon>Pseudonocardiales</taxon>
        <taxon>Pseudonocardiaceae</taxon>
        <taxon>Lentzea</taxon>
    </lineage>
</organism>
<dbReference type="OrthoDB" id="9775794at2"/>
<gene>
    <name evidence="3" type="ORF">FKR81_00975</name>
</gene>
<dbReference type="PANTHER" id="PTHR11941:SF54">
    <property type="entry name" value="ENOYL-COA HYDRATASE, MITOCHONDRIAL"/>
    <property type="match status" value="1"/>
</dbReference>
<dbReference type="EMBL" id="VOBR01000001">
    <property type="protein sequence ID" value="TWP54169.1"/>
    <property type="molecule type" value="Genomic_DNA"/>
</dbReference>
<dbReference type="AlphaFoldDB" id="A0A563F2M5"/>
<dbReference type="InterPro" id="IPR001753">
    <property type="entry name" value="Enoyl-CoA_hydra/iso"/>
</dbReference>
<comment type="similarity">
    <text evidence="1 2">Belongs to the enoyl-CoA hydratase/isomerase family.</text>
</comment>
<dbReference type="CDD" id="cd06558">
    <property type="entry name" value="crotonase-like"/>
    <property type="match status" value="1"/>
</dbReference>
<dbReference type="GO" id="GO:0016853">
    <property type="term" value="F:isomerase activity"/>
    <property type="evidence" value="ECO:0007669"/>
    <property type="project" value="UniProtKB-KW"/>
</dbReference>
<comment type="caution">
    <text evidence="3">The sequence shown here is derived from an EMBL/GenBank/DDBJ whole genome shotgun (WGS) entry which is preliminary data.</text>
</comment>
<evidence type="ECO:0000256" key="2">
    <source>
        <dbReference type="RuleBase" id="RU003707"/>
    </source>
</evidence>
<proteinExistence type="inferred from homology"/>
<dbReference type="GO" id="GO:0006635">
    <property type="term" value="P:fatty acid beta-oxidation"/>
    <property type="evidence" value="ECO:0007669"/>
    <property type="project" value="TreeGrafter"/>
</dbReference>
<dbReference type="Gene3D" id="3.90.226.10">
    <property type="entry name" value="2-enoyl-CoA Hydratase, Chain A, domain 1"/>
    <property type="match status" value="1"/>
</dbReference>
<dbReference type="InterPro" id="IPR018376">
    <property type="entry name" value="Enoyl-CoA_hyd/isom_CS"/>
</dbReference>
<name>A0A563F2M5_9PSEU</name>
<sequence>MTVVIERRGKVAVLTLSREHRLNALSLQLEQDLLDVLSTSDVTSSRAVVFTGAGRAFSTGADVDEVRGLDAAAIAEYYRASGRVYEAVAGLPQPTVSAVHGWCLGGGFELALATDLRVADDTAVFGLPEVGLGIVPSSGGLTRLVRMFGTARARELVLLGTRVPASDALRLGLVTEVTSVGNDVARAVELAAKLSAQPALAVAVAKQAIDAVAESSAAASLLIERLAYGMLNRVDDERPE</sequence>
<evidence type="ECO:0000313" key="3">
    <source>
        <dbReference type="EMBL" id="TWP54169.1"/>
    </source>
</evidence>
<dbReference type="InterPro" id="IPR029045">
    <property type="entry name" value="ClpP/crotonase-like_dom_sf"/>
</dbReference>
<dbReference type="RefSeq" id="WP_146348952.1">
    <property type="nucleotide sequence ID" value="NZ_VOBR01000001.1"/>
</dbReference>
<keyword evidence="4" id="KW-1185">Reference proteome</keyword>
<dbReference type="SUPFAM" id="SSF52096">
    <property type="entry name" value="ClpP/crotonase"/>
    <property type="match status" value="1"/>
</dbReference>
<protein>
    <submittedName>
        <fullName evidence="3">Enoyl-CoA hydratase/isomerase family protein</fullName>
    </submittedName>
</protein>
<dbReference type="PANTHER" id="PTHR11941">
    <property type="entry name" value="ENOYL-COA HYDRATASE-RELATED"/>
    <property type="match status" value="1"/>
</dbReference>
<accession>A0A563F2M5</accession>
<dbReference type="Pfam" id="PF00378">
    <property type="entry name" value="ECH_1"/>
    <property type="match status" value="1"/>
</dbReference>